<sequence length="200" mass="22831">LIRMDTTKNNVVKIVKAFMSSLLKMWQALVSVAILLNHPERGSSIDFGKVQLRVGGNCNSPKDIMMEPTKRNILKEFNKERKEVAKEVIEPLKFPVAFPMSDLEWDSELEADAKRLAMTCPLVPLVHFNFTYIGKEKIGQSIVLKIWDTDPPRNFPVEALIKRYSSAVKRMNSEKITALVKKYESGDWDSGFQILWANTT</sequence>
<protein>
    <submittedName>
        <fullName evidence="1">Uncharacterized protein</fullName>
    </submittedName>
</protein>
<dbReference type="Gene3D" id="3.40.33.10">
    <property type="entry name" value="CAP"/>
    <property type="match status" value="1"/>
</dbReference>
<dbReference type="EMBL" id="GBHO01009874">
    <property type="protein sequence ID" value="JAG33730.1"/>
    <property type="molecule type" value="Transcribed_RNA"/>
</dbReference>
<reference evidence="1" key="2">
    <citation type="submission" date="2014-07" db="EMBL/GenBank/DDBJ databases">
        <authorList>
            <person name="Hull J."/>
        </authorList>
    </citation>
    <scope>NUCLEOTIDE SEQUENCE</scope>
</reference>
<dbReference type="AlphaFoldDB" id="A0A0A9YVZ8"/>
<feature type="non-terminal residue" evidence="1">
    <location>
        <position position="1"/>
    </location>
</feature>
<dbReference type="SUPFAM" id="SSF55797">
    <property type="entry name" value="PR-1-like"/>
    <property type="match status" value="1"/>
</dbReference>
<organism evidence="1">
    <name type="scientific">Lygus hesperus</name>
    <name type="common">Western plant bug</name>
    <dbReference type="NCBI Taxonomy" id="30085"/>
    <lineage>
        <taxon>Eukaryota</taxon>
        <taxon>Metazoa</taxon>
        <taxon>Ecdysozoa</taxon>
        <taxon>Arthropoda</taxon>
        <taxon>Hexapoda</taxon>
        <taxon>Insecta</taxon>
        <taxon>Pterygota</taxon>
        <taxon>Neoptera</taxon>
        <taxon>Paraneoptera</taxon>
        <taxon>Hemiptera</taxon>
        <taxon>Heteroptera</taxon>
        <taxon>Panheteroptera</taxon>
        <taxon>Cimicomorpha</taxon>
        <taxon>Miridae</taxon>
        <taxon>Mirini</taxon>
        <taxon>Lygus</taxon>
    </lineage>
</organism>
<dbReference type="CDD" id="cd05380">
    <property type="entry name" value="CAP_euk"/>
    <property type="match status" value="1"/>
</dbReference>
<proteinExistence type="predicted"/>
<gene>
    <name evidence="1" type="ORF">CM83_17167</name>
</gene>
<reference evidence="1" key="1">
    <citation type="journal article" date="2014" name="PLoS ONE">
        <title>Transcriptome-Based Identification of ABC Transporters in the Western Tarnished Plant Bug Lygus hesperus.</title>
        <authorList>
            <person name="Hull J.J."/>
            <person name="Chaney K."/>
            <person name="Geib S.M."/>
            <person name="Fabrick J.A."/>
            <person name="Brent C.S."/>
            <person name="Walsh D."/>
            <person name="Lavine L.C."/>
        </authorList>
    </citation>
    <scope>NUCLEOTIDE SEQUENCE</scope>
</reference>
<feature type="non-terminal residue" evidence="1">
    <location>
        <position position="200"/>
    </location>
</feature>
<evidence type="ECO:0000313" key="1">
    <source>
        <dbReference type="EMBL" id="JAG33730.1"/>
    </source>
</evidence>
<name>A0A0A9YVZ8_LYGHE</name>
<accession>A0A0A9YVZ8</accession>
<dbReference type="InterPro" id="IPR035940">
    <property type="entry name" value="CAP_sf"/>
</dbReference>